<dbReference type="NCBIfam" id="TIGR00127">
    <property type="entry name" value="nadp_idh_euk"/>
    <property type="match status" value="1"/>
</dbReference>
<evidence type="ECO:0000256" key="6">
    <source>
        <dbReference type="ARBA" id="ARBA00022723"/>
    </source>
</evidence>
<protein>
    <recommendedName>
        <fullName evidence="4">isocitrate dehydrogenase (NADP(+))</fullName>
        <ecNumber evidence="4">1.1.1.42</ecNumber>
    </recommendedName>
</protein>
<proteinExistence type="inferred from homology"/>
<feature type="domain" description="Isopropylmalate dehydrogenase-like" evidence="12">
    <location>
        <begin position="1"/>
        <end position="268"/>
    </location>
</feature>
<evidence type="ECO:0000256" key="1">
    <source>
        <dbReference type="ARBA" id="ARBA00001936"/>
    </source>
</evidence>
<reference evidence="14" key="1">
    <citation type="journal article" date="2018" name="Nat. Microbiol.">
        <title>Leveraging single-cell genomics to expand the fungal tree of life.</title>
        <authorList>
            <person name="Ahrendt S.R."/>
            <person name="Quandt C.A."/>
            <person name="Ciobanu D."/>
            <person name="Clum A."/>
            <person name="Salamov A."/>
            <person name="Andreopoulos B."/>
            <person name="Cheng J.F."/>
            <person name="Woyke T."/>
            <person name="Pelin A."/>
            <person name="Henrissat B."/>
            <person name="Reynolds N.K."/>
            <person name="Benny G.L."/>
            <person name="Smith M.E."/>
            <person name="James T.Y."/>
            <person name="Grigoriev I.V."/>
        </authorList>
    </citation>
    <scope>NUCLEOTIDE SEQUENCE [LARGE SCALE GENOMIC DNA]</scope>
    <source>
        <strain evidence="14">CSF55</strain>
    </source>
</reference>
<dbReference type="GO" id="GO:0006102">
    <property type="term" value="P:isocitrate metabolic process"/>
    <property type="evidence" value="ECO:0007669"/>
    <property type="project" value="InterPro"/>
</dbReference>
<keyword evidence="7" id="KW-0460">Magnesium</keyword>
<gene>
    <name evidence="13" type="ORF">ROZALSC1DRAFT_29211</name>
</gene>
<comment type="similarity">
    <text evidence="3">Belongs to the isocitrate and isopropylmalate dehydrogenases family.</text>
</comment>
<accession>A0A4P9YHW3</accession>
<evidence type="ECO:0000256" key="7">
    <source>
        <dbReference type="ARBA" id="ARBA00022842"/>
    </source>
</evidence>
<sequence>PIVDLDGDEMARVLWKMIKEKLIFPCVDLETKYYDLSITHRDETNDLVTHYAADEIKKVGVGIKCATITPDEARVKEFKLKRMWKSPNGTIRKSLNGTVFREPIIIPSLPKIYQATEFLVPGPGEVEIRFIPKGMKQPSIVHTVNTFNGPGVAMAMFNTDDSIKGFAQSCFQMAVNKKMPLYLSTKNTILKEYDGRFKDIFEDIYQLIDDMVAQALKSDGGFIWACKNYDGDVQSDIIAQGFGSLGLMASVLVTPDGQTIEAEAAHGT</sequence>
<feature type="non-terminal residue" evidence="13">
    <location>
        <position position="268"/>
    </location>
</feature>
<evidence type="ECO:0000256" key="9">
    <source>
        <dbReference type="ARBA" id="ARBA00023002"/>
    </source>
</evidence>
<keyword evidence="10" id="KW-0464">Manganese</keyword>
<dbReference type="PROSITE" id="PS00470">
    <property type="entry name" value="IDH_IMDH"/>
    <property type="match status" value="1"/>
</dbReference>
<evidence type="ECO:0000313" key="14">
    <source>
        <dbReference type="Proteomes" id="UP000281549"/>
    </source>
</evidence>
<comment type="catalytic activity">
    <reaction evidence="11">
        <text>D-threo-isocitrate + NADP(+) = 2-oxoglutarate + CO2 + NADPH</text>
        <dbReference type="Rhea" id="RHEA:19629"/>
        <dbReference type="ChEBI" id="CHEBI:15562"/>
        <dbReference type="ChEBI" id="CHEBI:16526"/>
        <dbReference type="ChEBI" id="CHEBI:16810"/>
        <dbReference type="ChEBI" id="CHEBI:57783"/>
        <dbReference type="ChEBI" id="CHEBI:58349"/>
        <dbReference type="EC" id="1.1.1.42"/>
    </reaction>
</comment>
<dbReference type="GO" id="GO:0000287">
    <property type="term" value="F:magnesium ion binding"/>
    <property type="evidence" value="ECO:0007669"/>
    <property type="project" value="InterPro"/>
</dbReference>
<keyword evidence="8" id="KW-0521">NADP</keyword>
<dbReference type="GO" id="GO:0006739">
    <property type="term" value="P:NADP+ metabolic process"/>
    <property type="evidence" value="ECO:0007669"/>
    <property type="project" value="TreeGrafter"/>
</dbReference>
<dbReference type="GO" id="GO:0006099">
    <property type="term" value="P:tricarboxylic acid cycle"/>
    <property type="evidence" value="ECO:0007669"/>
    <property type="project" value="UniProtKB-KW"/>
</dbReference>
<dbReference type="InterPro" id="IPR024084">
    <property type="entry name" value="IsoPropMal-DH-like_dom"/>
</dbReference>
<keyword evidence="9" id="KW-0560">Oxidoreductase</keyword>
<comment type="cofactor">
    <cofactor evidence="1">
        <name>Mn(2+)</name>
        <dbReference type="ChEBI" id="CHEBI:29035"/>
    </cofactor>
</comment>
<dbReference type="Pfam" id="PF00180">
    <property type="entry name" value="Iso_dh"/>
    <property type="match status" value="1"/>
</dbReference>
<keyword evidence="6" id="KW-0479">Metal-binding</keyword>
<evidence type="ECO:0000256" key="11">
    <source>
        <dbReference type="ARBA" id="ARBA00023554"/>
    </source>
</evidence>
<evidence type="ECO:0000313" key="13">
    <source>
        <dbReference type="EMBL" id="RKP19163.1"/>
    </source>
</evidence>
<dbReference type="GO" id="GO:0005739">
    <property type="term" value="C:mitochondrion"/>
    <property type="evidence" value="ECO:0007669"/>
    <property type="project" value="TreeGrafter"/>
</dbReference>
<dbReference type="InterPro" id="IPR019818">
    <property type="entry name" value="IsoCit/isopropylmalate_DH_CS"/>
</dbReference>
<dbReference type="GO" id="GO:0051287">
    <property type="term" value="F:NAD binding"/>
    <property type="evidence" value="ECO:0007669"/>
    <property type="project" value="InterPro"/>
</dbReference>
<dbReference type="SUPFAM" id="SSF53659">
    <property type="entry name" value="Isocitrate/Isopropylmalate dehydrogenase-like"/>
    <property type="match status" value="1"/>
</dbReference>
<comment type="cofactor">
    <cofactor evidence="2">
        <name>Mg(2+)</name>
        <dbReference type="ChEBI" id="CHEBI:18420"/>
    </cofactor>
</comment>
<dbReference type="AlphaFoldDB" id="A0A4P9YHW3"/>
<dbReference type="EC" id="1.1.1.42" evidence="4"/>
<dbReference type="InterPro" id="IPR004790">
    <property type="entry name" value="Isocitrate_DH_NADP"/>
</dbReference>
<dbReference type="SMART" id="SM01329">
    <property type="entry name" value="Iso_dh"/>
    <property type="match status" value="1"/>
</dbReference>
<evidence type="ECO:0000256" key="2">
    <source>
        <dbReference type="ARBA" id="ARBA00001946"/>
    </source>
</evidence>
<evidence type="ECO:0000256" key="3">
    <source>
        <dbReference type="ARBA" id="ARBA00007769"/>
    </source>
</evidence>
<evidence type="ECO:0000256" key="8">
    <source>
        <dbReference type="ARBA" id="ARBA00022857"/>
    </source>
</evidence>
<dbReference type="PANTHER" id="PTHR11822">
    <property type="entry name" value="NADP-SPECIFIC ISOCITRATE DEHYDROGENASE"/>
    <property type="match status" value="1"/>
</dbReference>
<evidence type="ECO:0000256" key="4">
    <source>
        <dbReference type="ARBA" id="ARBA00013013"/>
    </source>
</evidence>
<keyword evidence="5" id="KW-0816">Tricarboxylic acid cycle</keyword>
<evidence type="ECO:0000256" key="5">
    <source>
        <dbReference type="ARBA" id="ARBA00022532"/>
    </source>
</evidence>
<dbReference type="EMBL" id="ML005280">
    <property type="protein sequence ID" value="RKP19163.1"/>
    <property type="molecule type" value="Genomic_DNA"/>
</dbReference>
<feature type="non-terminal residue" evidence="13">
    <location>
        <position position="1"/>
    </location>
</feature>
<dbReference type="Gene3D" id="3.40.718.10">
    <property type="entry name" value="Isopropylmalate Dehydrogenase"/>
    <property type="match status" value="1"/>
</dbReference>
<dbReference type="PANTHER" id="PTHR11822:SF21">
    <property type="entry name" value="ISOCITRATE DEHYDROGENASE [NADP], MITOCHONDRIAL"/>
    <property type="match status" value="1"/>
</dbReference>
<name>A0A4P9YHW3_ROZAC</name>
<organism evidence="13 14">
    <name type="scientific">Rozella allomycis (strain CSF55)</name>
    <dbReference type="NCBI Taxonomy" id="988480"/>
    <lineage>
        <taxon>Eukaryota</taxon>
        <taxon>Fungi</taxon>
        <taxon>Fungi incertae sedis</taxon>
        <taxon>Cryptomycota</taxon>
        <taxon>Cryptomycota incertae sedis</taxon>
        <taxon>Rozella</taxon>
    </lineage>
</organism>
<evidence type="ECO:0000256" key="10">
    <source>
        <dbReference type="ARBA" id="ARBA00023211"/>
    </source>
</evidence>
<dbReference type="Proteomes" id="UP000281549">
    <property type="component" value="Unassembled WGS sequence"/>
</dbReference>
<dbReference type="GO" id="GO:0004450">
    <property type="term" value="F:isocitrate dehydrogenase (NADP+) activity"/>
    <property type="evidence" value="ECO:0007669"/>
    <property type="project" value="UniProtKB-EC"/>
</dbReference>
<dbReference type="NCBIfam" id="NF006156">
    <property type="entry name" value="PRK08299.1"/>
    <property type="match status" value="1"/>
</dbReference>
<evidence type="ECO:0000259" key="12">
    <source>
        <dbReference type="SMART" id="SM01329"/>
    </source>
</evidence>